<feature type="domain" description="Xylanolytic transcriptional activator regulatory" evidence="3">
    <location>
        <begin position="209"/>
        <end position="284"/>
    </location>
</feature>
<gene>
    <name evidence="4" type="ORF">M440DRAFT_1351948</name>
</gene>
<dbReference type="CDD" id="cd12148">
    <property type="entry name" value="fungal_TF_MHR"/>
    <property type="match status" value="1"/>
</dbReference>
<dbReference type="OrthoDB" id="5121955at2759"/>
<dbReference type="EMBL" id="KZ679129">
    <property type="protein sequence ID" value="PTB78489.1"/>
    <property type="molecule type" value="Genomic_DNA"/>
</dbReference>
<dbReference type="GO" id="GO:0006351">
    <property type="term" value="P:DNA-templated transcription"/>
    <property type="evidence" value="ECO:0007669"/>
    <property type="project" value="InterPro"/>
</dbReference>
<evidence type="ECO:0000256" key="1">
    <source>
        <dbReference type="ARBA" id="ARBA00023242"/>
    </source>
</evidence>
<sequence length="606" mass="68901">MLDEPEEETAMKDGPRDLLEEFAIESHPLEAPMSMEDLELLRADIDSDKSPRDLLLDMFDASFDLPKYVRPLTSLPPDDMEFLHAEGALTLPDSALQNALLRAFFEYVHPYVPTLDLDAFLHSIGTPDGSAGQVSLLLLQAVLAAGTAHVELHHLRNGGYQTRKQARTAFLKRVRLLYKYNCELDQMVLTQSLLLITSWQDASDEHGKTWFWIDAAVSHAFAAGLHLEPSVHKPNLSRRKQRLRRRVWWCCFIRDRLLSLGMKRPPRIRDGDFQVAMLEEADFQPEQIRSDDGDHARFEAACVYVRSRKKRAELARMCVAQATLCRSMSFLSSGMYVAPHDSSLSAGTRRAAADGGEQRLFTTYIRDLLEWRDGLPEGVSYRPISSSDIGRDGNTSISLDRAVLHMIYYAAVLCLYRSRFMVLQHDRADASAMEKEMCKIYMQHSAKRIGEISRNIYDHGLDRLLPSMAANIAVSAASVHLLELRGQLQGCGTEPSYRQSRRLMQSMHDIYAGADLSRESLKWHEEDEEEEEQQEEEKQEKSRSSGGQAAAETREEEEEDYLVADADWLKDLEAATCWYVAEPYRADSFLQYPGEGLDVVNEFFAF</sequence>
<dbReference type="PANTHER" id="PTHR47425">
    <property type="entry name" value="FARB-RELATED"/>
    <property type="match status" value="1"/>
</dbReference>
<evidence type="ECO:0000259" key="3">
    <source>
        <dbReference type="SMART" id="SM00906"/>
    </source>
</evidence>
<accession>A0A2T4CA99</accession>
<evidence type="ECO:0000256" key="2">
    <source>
        <dbReference type="SAM" id="MobiDB-lite"/>
    </source>
</evidence>
<dbReference type="InterPro" id="IPR007219">
    <property type="entry name" value="XnlR_reg_dom"/>
</dbReference>
<feature type="region of interest" description="Disordered" evidence="2">
    <location>
        <begin position="522"/>
        <end position="560"/>
    </location>
</feature>
<evidence type="ECO:0000313" key="4">
    <source>
        <dbReference type="EMBL" id="PTB78489.1"/>
    </source>
</evidence>
<dbReference type="InterPro" id="IPR052761">
    <property type="entry name" value="Fungal_Detox/Toxin_TFs"/>
</dbReference>
<dbReference type="Pfam" id="PF04082">
    <property type="entry name" value="Fungal_trans"/>
    <property type="match status" value="1"/>
</dbReference>
<dbReference type="Proteomes" id="UP000240760">
    <property type="component" value="Unassembled WGS sequence"/>
</dbReference>
<dbReference type="AlphaFoldDB" id="A0A2T4CA99"/>
<dbReference type="STRING" id="983965.A0A2T4CA99"/>
<feature type="compositionally biased region" description="Acidic residues" evidence="2">
    <location>
        <begin position="526"/>
        <end position="535"/>
    </location>
</feature>
<protein>
    <submittedName>
        <fullName evidence="4">Cutinase transcription factor 1 beta</fullName>
    </submittedName>
</protein>
<reference evidence="4 5" key="1">
    <citation type="submission" date="2016-07" db="EMBL/GenBank/DDBJ databases">
        <title>Multiple horizontal gene transfer events from other fungi enriched the ability of initially mycotrophic Trichoderma (Ascomycota) to feed on dead plant biomass.</title>
        <authorList>
            <consortium name="DOE Joint Genome Institute"/>
            <person name="Aerts A."/>
            <person name="Atanasova L."/>
            <person name="Chenthamara K."/>
            <person name="Zhang J."/>
            <person name="Grujic M."/>
            <person name="Henrissat B."/>
            <person name="Kuo A."/>
            <person name="Salamov A."/>
            <person name="Lipzen A."/>
            <person name="Labutti K."/>
            <person name="Barry K."/>
            <person name="Miao Y."/>
            <person name="Rahimi M.J."/>
            <person name="Shen Q."/>
            <person name="Grigoriev I.V."/>
            <person name="Kubicek C.P."/>
            <person name="Druzhinina I.S."/>
        </authorList>
    </citation>
    <scope>NUCLEOTIDE SEQUENCE [LARGE SCALE GENOMIC DNA]</scope>
    <source>
        <strain evidence="4 5">ATCC 18648</strain>
    </source>
</reference>
<dbReference type="PANTHER" id="PTHR47425:SF2">
    <property type="entry name" value="FARB-RELATED"/>
    <property type="match status" value="1"/>
</dbReference>
<evidence type="ECO:0000313" key="5">
    <source>
        <dbReference type="Proteomes" id="UP000240760"/>
    </source>
</evidence>
<name>A0A2T4CA99_TRILO</name>
<proteinExistence type="predicted"/>
<dbReference type="SMART" id="SM00906">
    <property type="entry name" value="Fungal_trans"/>
    <property type="match status" value="1"/>
</dbReference>
<keyword evidence="1" id="KW-0539">Nucleus</keyword>
<dbReference type="GO" id="GO:0008270">
    <property type="term" value="F:zinc ion binding"/>
    <property type="evidence" value="ECO:0007669"/>
    <property type="project" value="InterPro"/>
</dbReference>
<organism evidence="4 5">
    <name type="scientific">Trichoderma longibrachiatum ATCC 18648</name>
    <dbReference type="NCBI Taxonomy" id="983965"/>
    <lineage>
        <taxon>Eukaryota</taxon>
        <taxon>Fungi</taxon>
        <taxon>Dikarya</taxon>
        <taxon>Ascomycota</taxon>
        <taxon>Pezizomycotina</taxon>
        <taxon>Sordariomycetes</taxon>
        <taxon>Hypocreomycetidae</taxon>
        <taxon>Hypocreales</taxon>
        <taxon>Hypocreaceae</taxon>
        <taxon>Trichoderma</taxon>
    </lineage>
</organism>
<keyword evidence="5" id="KW-1185">Reference proteome</keyword>
<dbReference type="GO" id="GO:0003677">
    <property type="term" value="F:DNA binding"/>
    <property type="evidence" value="ECO:0007669"/>
    <property type="project" value="InterPro"/>
</dbReference>